<accession>A0ABV8GVJ4</accession>
<evidence type="ECO:0000313" key="2">
    <source>
        <dbReference type="EMBL" id="MFC4023930.1"/>
    </source>
</evidence>
<protein>
    <submittedName>
        <fullName evidence="2">Flp family type IVb pilin</fullName>
    </submittedName>
</protein>
<evidence type="ECO:0000313" key="3">
    <source>
        <dbReference type="Proteomes" id="UP001595772"/>
    </source>
</evidence>
<gene>
    <name evidence="2" type="ORF">ACFOUV_09000</name>
</gene>
<proteinExistence type="predicted"/>
<name>A0ABV8GVJ4_9BACI</name>
<dbReference type="RefSeq" id="WP_379496426.1">
    <property type="nucleotide sequence ID" value="NZ_JBHSAO010000006.1"/>
</dbReference>
<comment type="caution">
    <text evidence="2">The sequence shown here is derived from an EMBL/GenBank/DDBJ whole genome shotgun (WGS) entry which is preliminary data.</text>
</comment>
<sequence>MLNKIKGLFIEEKGQGMTEYGLILGLIAVAVIIALTALGGSVKGIFEDIVTDFGGKTA</sequence>
<feature type="transmembrane region" description="Helical" evidence="1">
    <location>
        <begin position="20"/>
        <end position="38"/>
    </location>
</feature>
<dbReference type="InterPro" id="IPR007047">
    <property type="entry name" value="Flp_Fap"/>
</dbReference>
<dbReference type="Proteomes" id="UP001595772">
    <property type="component" value="Unassembled WGS sequence"/>
</dbReference>
<organism evidence="2 3">
    <name type="scientific">Oceanobacillus longus</name>
    <dbReference type="NCBI Taxonomy" id="930120"/>
    <lineage>
        <taxon>Bacteria</taxon>
        <taxon>Bacillati</taxon>
        <taxon>Bacillota</taxon>
        <taxon>Bacilli</taxon>
        <taxon>Bacillales</taxon>
        <taxon>Bacillaceae</taxon>
        <taxon>Oceanobacillus</taxon>
    </lineage>
</organism>
<dbReference type="Pfam" id="PF04964">
    <property type="entry name" value="Flp_Fap"/>
    <property type="match status" value="1"/>
</dbReference>
<keyword evidence="3" id="KW-1185">Reference proteome</keyword>
<keyword evidence="1" id="KW-1133">Transmembrane helix</keyword>
<reference evidence="3" key="1">
    <citation type="journal article" date="2019" name="Int. J. Syst. Evol. Microbiol.">
        <title>The Global Catalogue of Microorganisms (GCM) 10K type strain sequencing project: providing services to taxonomists for standard genome sequencing and annotation.</title>
        <authorList>
            <consortium name="The Broad Institute Genomics Platform"/>
            <consortium name="The Broad Institute Genome Sequencing Center for Infectious Disease"/>
            <person name="Wu L."/>
            <person name="Ma J."/>
        </authorList>
    </citation>
    <scope>NUCLEOTIDE SEQUENCE [LARGE SCALE GENOMIC DNA]</scope>
    <source>
        <strain evidence="3">IBRC-M 10703</strain>
    </source>
</reference>
<evidence type="ECO:0000256" key="1">
    <source>
        <dbReference type="SAM" id="Phobius"/>
    </source>
</evidence>
<dbReference type="EMBL" id="JBHSAO010000006">
    <property type="protein sequence ID" value="MFC4023930.1"/>
    <property type="molecule type" value="Genomic_DNA"/>
</dbReference>
<keyword evidence="1" id="KW-0472">Membrane</keyword>
<keyword evidence="1" id="KW-0812">Transmembrane</keyword>